<accession>A0A140LA04</accession>
<name>A0A140LA04_9FIRM</name>
<dbReference type="STRING" id="520762.AN619_05050"/>
<keyword evidence="2" id="KW-1185">Reference proteome</keyword>
<evidence type="ECO:0000313" key="2">
    <source>
        <dbReference type="Proteomes" id="UP000070456"/>
    </source>
</evidence>
<proteinExistence type="predicted"/>
<sequence length="52" mass="5882">MNRKDIFKLLEQELYGDTNCPDAELGCENCKYIEACIKLDDLSEDIGIIDVA</sequence>
<dbReference type="AlphaFoldDB" id="A0A140LA04"/>
<protein>
    <submittedName>
        <fullName evidence="1">Uncharacterized protein</fullName>
    </submittedName>
</protein>
<dbReference type="EMBL" id="LOEE01000016">
    <property type="protein sequence ID" value="KXG77379.1"/>
    <property type="molecule type" value="Genomic_DNA"/>
</dbReference>
<gene>
    <name evidence="1" type="ORF">AN619_05050</name>
</gene>
<dbReference type="RefSeq" id="WP_157064881.1">
    <property type="nucleotide sequence ID" value="NZ_LOEE01000016.1"/>
</dbReference>
<reference evidence="1 2" key="1">
    <citation type="submission" date="2015-12" db="EMBL/GenBank/DDBJ databases">
        <title>Draft genome sequence of the thermoanaerobe Thermotalea metallivorans, an isolate from the runoff channel of the Great Artesian Basin, Australia.</title>
        <authorList>
            <person name="Patel B.K."/>
        </authorList>
    </citation>
    <scope>NUCLEOTIDE SEQUENCE [LARGE SCALE GENOMIC DNA]</scope>
    <source>
        <strain evidence="1 2">B2-1</strain>
    </source>
</reference>
<organism evidence="1 2">
    <name type="scientific">Thermotalea metallivorans</name>
    <dbReference type="NCBI Taxonomy" id="520762"/>
    <lineage>
        <taxon>Bacteria</taxon>
        <taxon>Bacillati</taxon>
        <taxon>Bacillota</taxon>
        <taxon>Clostridia</taxon>
        <taxon>Peptostreptococcales</taxon>
        <taxon>Thermotaleaceae</taxon>
        <taxon>Thermotalea</taxon>
    </lineage>
</organism>
<dbReference type="Proteomes" id="UP000070456">
    <property type="component" value="Unassembled WGS sequence"/>
</dbReference>
<comment type="caution">
    <text evidence="1">The sequence shown here is derived from an EMBL/GenBank/DDBJ whole genome shotgun (WGS) entry which is preliminary data.</text>
</comment>
<evidence type="ECO:0000313" key="1">
    <source>
        <dbReference type="EMBL" id="KXG77379.1"/>
    </source>
</evidence>